<dbReference type="GO" id="GO:0016020">
    <property type="term" value="C:membrane"/>
    <property type="evidence" value="ECO:0007669"/>
    <property type="project" value="UniProtKB-SubCell"/>
</dbReference>
<feature type="transmembrane region" description="Helical" evidence="6">
    <location>
        <begin position="239"/>
        <end position="257"/>
    </location>
</feature>
<dbReference type="InterPro" id="IPR049326">
    <property type="entry name" value="Rhodopsin_dom_fungi"/>
</dbReference>
<evidence type="ECO:0000256" key="3">
    <source>
        <dbReference type="ARBA" id="ARBA00022989"/>
    </source>
</evidence>
<sequence>MNASKASIIALVTVMVTIVSLWVGLRVWARRIRKLSIFFAEDILCYVALIFFYGICADGIILVVVGGAGQHITHLQPGQIEQFSQGVFAYQVLYAFCLGFTKLSIARNLQRIFFTRRFRTASFVVMGVTVAWMVQTILIGLLICQPIQLNWDPTARGTCGNQTAGFVSVAVVDIFNDLMLLLLPLKPLLSLNIRSRHKIALVLVFSAGLITIVATAVKLYFTYVLDFADLTYSVVGDNYLNIIQPGIAVIVSCSPLLKPVLDKIFGSSDTTTQYKSSGAGSHDSHGKKNRVVPRLSSTNNWKMGVSHSSPVGFERLLDSQQNLQIELGTIGSYEAHIIPQEDSRRGRDINSEPSGGIVITRQTIVASGSSQDFGRN</sequence>
<dbReference type="Pfam" id="PF20684">
    <property type="entry name" value="Fung_rhodopsin"/>
    <property type="match status" value="1"/>
</dbReference>
<feature type="transmembrane region" description="Helical" evidence="6">
    <location>
        <begin position="46"/>
        <end position="68"/>
    </location>
</feature>
<feature type="transmembrane region" description="Helical" evidence="6">
    <location>
        <begin position="121"/>
        <end position="143"/>
    </location>
</feature>
<evidence type="ECO:0000256" key="2">
    <source>
        <dbReference type="ARBA" id="ARBA00022692"/>
    </source>
</evidence>
<evidence type="ECO:0000256" key="5">
    <source>
        <dbReference type="ARBA" id="ARBA00038359"/>
    </source>
</evidence>
<feature type="transmembrane region" description="Helical" evidence="6">
    <location>
        <begin position="6"/>
        <end position="25"/>
    </location>
</feature>
<dbReference type="InterPro" id="IPR052337">
    <property type="entry name" value="SAT4-like"/>
</dbReference>
<comment type="similarity">
    <text evidence="5">Belongs to the SAT4 family.</text>
</comment>
<dbReference type="AlphaFoldDB" id="A0A7C8IGY9"/>
<keyword evidence="3 6" id="KW-1133">Transmembrane helix</keyword>
<dbReference type="InParanoid" id="A0A7C8IGY9"/>
<name>A0A7C8IGY9_9PEZI</name>
<comment type="caution">
    <text evidence="8">The sequence shown here is derived from an EMBL/GenBank/DDBJ whole genome shotgun (WGS) entry which is preliminary data.</text>
</comment>
<organism evidence="8 9">
    <name type="scientific">Xylaria multiplex</name>
    <dbReference type="NCBI Taxonomy" id="323545"/>
    <lineage>
        <taxon>Eukaryota</taxon>
        <taxon>Fungi</taxon>
        <taxon>Dikarya</taxon>
        <taxon>Ascomycota</taxon>
        <taxon>Pezizomycotina</taxon>
        <taxon>Sordariomycetes</taxon>
        <taxon>Xylariomycetidae</taxon>
        <taxon>Xylariales</taxon>
        <taxon>Xylariaceae</taxon>
        <taxon>Xylaria</taxon>
    </lineage>
</organism>
<evidence type="ECO:0000259" key="7">
    <source>
        <dbReference type="Pfam" id="PF20684"/>
    </source>
</evidence>
<proteinExistence type="inferred from homology"/>
<feature type="transmembrane region" description="Helical" evidence="6">
    <location>
        <begin position="163"/>
        <end position="185"/>
    </location>
</feature>
<feature type="transmembrane region" description="Helical" evidence="6">
    <location>
        <begin position="197"/>
        <end position="219"/>
    </location>
</feature>
<dbReference type="EMBL" id="WUBL01000205">
    <property type="protein sequence ID" value="KAF2963421.1"/>
    <property type="molecule type" value="Genomic_DNA"/>
</dbReference>
<gene>
    <name evidence="8" type="ORF">GQX73_g10142</name>
</gene>
<evidence type="ECO:0000256" key="6">
    <source>
        <dbReference type="SAM" id="Phobius"/>
    </source>
</evidence>
<reference evidence="8 9" key="1">
    <citation type="submission" date="2019-12" db="EMBL/GenBank/DDBJ databases">
        <title>Draft genome sequence of the ascomycete Xylaria multiplex DSM 110363.</title>
        <authorList>
            <person name="Buettner E."/>
            <person name="Kellner H."/>
        </authorList>
    </citation>
    <scope>NUCLEOTIDE SEQUENCE [LARGE SCALE GENOMIC DNA]</scope>
    <source>
        <strain evidence="8 9">DSM 110363</strain>
    </source>
</reference>
<keyword evidence="4 6" id="KW-0472">Membrane</keyword>
<dbReference type="OrthoDB" id="5421689at2759"/>
<dbReference type="PANTHER" id="PTHR33048">
    <property type="entry name" value="PTH11-LIKE INTEGRAL MEMBRANE PROTEIN (AFU_ORTHOLOGUE AFUA_5G11245)"/>
    <property type="match status" value="1"/>
</dbReference>
<feature type="transmembrane region" description="Helical" evidence="6">
    <location>
        <begin position="88"/>
        <end position="109"/>
    </location>
</feature>
<keyword evidence="2 6" id="KW-0812">Transmembrane</keyword>
<accession>A0A7C8IGY9</accession>
<comment type="subcellular location">
    <subcellularLocation>
        <location evidence="1">Membrane</location>
        <topology evidence="1">Multi-pass membrane protein</topology>
    </subcellularLocation>
</comment>
<dbReference type="PANTHER" id="PTHR33048:SF161">
    <property type="entry name" value="INTEGRAL MEMBRANE PROTEIN"/>
    <property type="match status" value="1"/>
</dbReference>
<dbReference type="Proteomes" id="UP000481858">
    <property type="component" value="Unassembled WGS sequence"/>
</dbReference>
<evidence type="ECO:0000313" key="9">
    <source>
        <dbReference type="Proteomes" id="UP000481858"/>
    </source>
</evidence>
<protein>
    <recommendedName>
        <fullName evidence="7">Rhodopsin domain-containing protein</fullName>
    </recommendedName>
</protein>
<evidence type="ECO:0000256" key="4">
    <source>
        <dbReference type="ARBA" id="ARBA00023136"/>
    </source>
</evidence>
<keyword evidence="9" id="KW-1185">Reference proteome</keyword>
<feature type="domain" description="Rhodopsin" evidence="7">
    <location>
        <begin position="25"/>
        <end position="262"/>
    </location>
</feature>
<evidence type="ECO:0000256" key="1">
    <source>
        <dbReference type="ARBA" id="ARBA00004141"/>
    </source>
</evidence>
<evidence type="ECO:0000313" key="8">
    <source>
        <dbReference type="EMBL" id="KAF2963421.1"/>
    </source>
</evidence>